<dbReference type="InterPro" id="IPR015422">
    <property type="entry name" value="PyrdxlP-dep_Trfase_small"/>
</dbReference>
<sequence length="337" mass="37674">MIPHNKPTLGKEEEEACLRVIRSGQLSNGDEVRSFEDEFCNFLGLPKGHAVAVSSGSSALFLAIKILSSDKKTVTIPGYVCTALRNAIELNQLDIEFVDVKKNTPNVDNALIKSNSNPKIIPHMYGIPVDVSQINNEYVIEDCSHAVGAKINNQSVGTFGEIGIFSFFVTKLMTTGGFGGMLVSKSFETVSEARNFIEYDGKLDKKSHFNFQMGNLQAAVGREQLKKIPQFLTRREEIFGMYKEAGFDLLDVEEKEKLIKPVRFRALMKTNEPKNIIKKLKDNDISSTMIFNDPIMSNYPEKFPNSLELIENTVSLPIYPSLSNDEVLRIISAIKHN</sequence>
<dbReference type="InterPro" id="IPR015421">
    <property type="entry name" value="PyrdxlP-dep_Trfase_major"/>
</dbReference>
<dbReference type="EMBL" id="UINC01017758">
    <property type="protein sequence ID" value="SVA73988.1"/>
    <property type="molecule type" value="Genomic_DNA"/>
</dbReference>
<dbReference type="GO" id="GO:0008483">
    <property type="term" value="F:transaminase activity"/>
    <property type="evidence" value="ECO:0007669"/>
    <property type="project" value="TreeGrafter"/>
</dbReference>
<gene>
    <name evidence="1" type="ORF">METZ01_LOCUS126842</name>
</gene>
<dbReference type="Gene3D" id="3.90.1150.10">
    <property type="entry name" value="Aspartate Aminotransferase, domain 1"/>
    <property type="match status" value="1"/>
</dbReference>
<dbReference type="Gene3D" id="3.40.640.10">
    <property type="entry name" value="Type I PLP-dependent aspartate aminotransferase-like (Major domain)"/>
    <property type="match status" value="1"/>
</dbReference>
<dbReference type="GO" id="GO:0000271">
    <property type="term" value="P:polysaccharide biosynthetic process"/>
    <property type="evidence" value="ECO:0007669"/>
    <property type="project" value="TreeGrafter"/>
</dbReference>
<dbReference type="PANTHER" id="PTHR30244:SF34">
    <property type="entry name" value="DTDP-4-AMINO-4,6-DIDEOXYGALACTOSE TRANSAMINASE"/>
    <property type="match status" value="1"/>
</dbReference>
<dbReference type="AlphaFoldDB" id="A0A381YAB1"/>
<dbReference type="Pfam" id="PF01041">
    <property type="entry name" value="DegT_DnrJ_EryC1"/>
    <property type="match status" value="1"/>
</dbReference>
<dbReference type="PANTHER" id="PTHR30244">
    <property type="entry name" value="TRANSAMINASE"/>
    <property type="match status" value="1"/>
</dbReference>
<dbReference type="SUPFAM" id="SSF53383">
    <property type="entry name" value="PLP-dependent transferases"/>
    <property type="match status" value="1"/>
</dbReference>
<reference evidence="1" key="1">
    <citation type="submission" date="2018-05" db="EMBL/GenBank/DDBJ databases">
        <authorList>
            <person name="Lanie J.A."/>
            <person name="Ng W.-L."/>
            <person name="Kazmierczak K.M."/>
            <person name="Andrzejewski T.M."/>
            <person name="Davidsen T.M."/>
            <person name="Wayne K.J."/>
            <person name="Tettelin H."/>
            <person name="Glass J.I."/>
            <person name="Rusch D."/>
            <person name="Podicherti R."/>
            <person name="Tsui H.-C.T."/>
            <person name="Winkler M.E."/>
        </authorList>
    </citation>
    <scope>NUCLEOTIDE SEQUENCE</scope>
</reference>
<dbReference type="InterPro" id="IPR000653">
    <property type="entry name" value="DegT/StrS_aminotransferase"/>
</dbReference>
<accession>A0A381YAB1</accession>
<proteinExistence type="predicted"/>
<evidence type="ECO:0000313" key="1">
    <source>
        <dbReference type="EMBL" id="SVA73988.1"/>
    </source>
</evidence>
<name>A0A381YAB1_9ZZZZ</name>
<dbReference type="GO" id="GO:0030170">
    <property type="term" value="F:pyridoxal phosphate binding"/>
    <property type="evidence" value="ECO:0007669"/>
    <property type="project" value="TreeGrafter"/>
</dbReference>
<organism evidence="1">
    <name type="scientific">marine metagenome</name>
    <dbReference type="NCBI Taxonomy" id="408172"/>
    <lineage>
        <taxon>unclassified sequences</taxon>
        <taxon>metagenomes</taxon>
        <taxon>ecological metagenomes</taxon>
    </lineage>
</organism>
<evidence type="ECO:0008006" key="2">
    <source>
        <dbReference type="Google" id="ProtNLM"/>
    </source>
</evidence>
<dbReference type="InterPro" id="IPR015424">
    <property type="entry name" value="PyrdxlP-dep_Trfase"/>
</dbReference>
<dbReference type="PIRSF" id="PIRSF000390">
    <property type="entry name" value="PLP_StrS"/>
    <property type="match status" value="1"/>
</dbReference>
<protein>
    <recommendedName>
        <fullName evidence="2">DegT/DnrJ/EryC1/StrS aminotransferase family protein</fullName>
    </recommendedName>
</protein>